<feature type="domain" description="C2" evidence="1">
    <location>
        <begin position="300"/>
        <end position="416"/>
    </location>
</feature>
<dbReference type="Pfam" id="PF00168">
    <property type="entry name" value="C2"/>
    <property type="match status" value="1"/>
</dbReference>
<name>A0ABM1J5I8_POLDO</name>
<accession>A0ABM1J5I8</accession>
<reference evidence="3" key="1">
    <citation type="submission" date="2025-08" db="UniProtKB">
        <authorList>
            <consortium name="RefSeq"/>
        </authorList>
    </citation>
    <scope>IDENTIFICATION</scope>
    <source>
        <tissue evidence="3">Whole body</tissue>
    </source>
</reference>
<proteinExistence type="predicted"/>
<dbReference type="Pfam" id="PF24656">
    <property type="entry name" value="CEPT76_peptidase"/>
    <property type="match status" value="1"/>
</dbReference>
<dbReference type="InterPro" id="IPR000008">
    <property type="entry name" value="C2_dom"/>
</dbReference>
<dbReference type="PANTHER" id="PTHR20837:SF0">
    <property type="entry name" value="COILED-COIL AND C2 DOMAIN-CONTAINING PROTEIN 2A"/>
    <property type="match status" value="1"/>
</dbReference>
<dbReference type="Gene3D" id="2.60.40.150">
    <property type="entry name" value="C2 domain"/>
    <property type="match status" value="1"/>
</dbReference>
<evidence type="ECO:0000259" key="1">
    <source>
        <dbReference type="PROSITE" id="PS50004"/>
    </source>
</evidence>
<gene>
    <name evidence="3" type="primary">LOC107072367</name>
</gene>
<keyword evidence="2" id="KW-1185">Reference proteome</keyword>
<organism evidence="2 3">
    <name type="scientific">Polistes dominula</name>
    <name type="common">European paper wasp</name>
    <name type="synonym">Vespa dominula</name>
    <dbReference type="NCBI Taxonomy" id="743375"/>
    <lineage>
        <taxon>Eukaryota</taxon>
        <taxon>Metazoa</taxon>
        <taxon>Ecdysozoa</taxon>
        <taxon>Arthropoda</taxon>
        <taxon>Hexapoda</taxon>
        <taxon>Insecta</taxon>
        <taxon>Pterygota</taxon>
        <taxon>Neoptera</taxon>
        <taxon>Endopterygota</taxon>
        <taxon>Hymenoptera</taxon>
        <taxon>Apocrita</taxon>
        <taxon>Aculeata</taxon>
        <taxon>Vespoidea</taxon>
        <taxon>Vespidae</taxon>
        <taxon>Polistinae</taxon>
        <taxon>Polistini</taxon>
        <taxon>Polistes</taxon>
    </lineage>
</organism>
<dbReference type="GeneID" id="107072367"/>
<dbReference type="InterPro" id="IPR035892">
    <property type="entry name" value="C2_domain_sf"/>
</dbReference>
<evidence type="ECO:0000313" key="3">
    <source>
        <dbReference type="RefSeq" id="XP_015187726.1"/>
    </source>
</evidence>
<dbReference type="SMART" id="SM00239">
    <property type="entry name" value="C2"/>
    <property type="match status" value="1"/>
</dbReference>
<dbReference type="SUPFAM" id="SSF49562">
    <property type="entry name" value="C2 domain (Calcium/lipid-binding domain, CaLB)"/>
    <property type="match status" value="1"/>
</dbReference>
<dbReference type="PROSITE" id="PS50004">
    <property type="entry name" value="C2"/>
    <property type="match status" value="1"/>
</dbReference>
<dbReference type="InterPro" id="IPR056290">
    <property type="entry name" value="CEPT76/DRC7_peptidase-like_dom"/>
</dbReference>
<dbReference type="Proteomes" id="UP000694924">
    <property type="component" value="Unplaced"/>
</dbReference>
<dbReference type="CDD" id="cd00030">
    <property type="entry name" value="C2"/>
    <property type="match status" value="1"/>
</dbReference>
<dbReference type="PANTHER" id="PTHR20837">
    <property type="entry name" value="CENTROSOMAL PROTEIN-RELATED"/>
    <property type="match status" value="1"/>
</dbReference>
<sequence>MCNRTNNNDKQDLSLNYAYPIINNDQQMNSVIIKNVNSPREKIDKTSLIEDGLYTSSNPFTRNVTKPYLLNNISMLDHETTPKLSGKLIEIVIRSVDIYSKNDHSEPSIEITSVSLLFKKKVICKTNKPFNRKLHKLLLRNSECNNLSIEVNSKDGQSTILPLPLPKHSVKNNNIEIEFGIADNSGKIHSGTVTCTVSLILHCPNQEETTTTTYLHRLSNDPNDPQNALSLHRPRKNISNKEIKYFLLEDPALRFENMDDNLVIKKKDEQIMKPPDVAVIEQPILSLLDLSFRNLLQARRPLRPSSNTHRHHTIGKALLSITILRGVEIPIREESALVQPLLEVEWGGIIHTTPISDGPAPIWHQTMHFELPRKNRDYNVKLRLYDQHPVWGQQWLGEARIPLEHHRNYQELERWVALSPLCSPKMLFGYVQASPGHSHTRIYTLMKLELPGNAKLMEDSTINTLLKNIQRCLLSPYKITDIQSSEEAARLAMLLPEVPNHYGPLTPRQALNANKVDHYGRAVLLASLLESFGSQTYVLLGSSQTSKYAAFVLSIEENTDTVIWDPETSDHYKPGDSRCPLIKVSHLINHSGIWENLQKSILANNLKYDVKSSKDWRPIGIIALSTNERIVQVLELNVHHHQEEEEEEDSLRDSSMQMEQQLRDKFSHWRSSAELTTIYNRHAIAVLRNYISKIEDDDDNNTSRQPDKKDLKQLYRAYYMHGFILNLRQSNLDDLTERLASTKTHHVTGPVEFAIAYHIKRYIGKTNSIWLAVAVLRSRQ</sequence>
<evidence type="ECO:0000313" key="2">
    <source>
        <dbReference type="Proteomes" id="UP000694924"/>
    </source>
</evidence>
<protein>
    <submittedName>
        <fullName evidence="3">Uncharacterized protein LOC107072367</fullName>
    </submittedName>
</protein>
<dbReference type="RefSeq" id="XP_015187726.1">
    <property type="nucleotide sequence ID" value="XM_015332240.1"/>
</dbReference>
<dbReference type="InterPro" id="IPR052434">
    <property type="entry name" value="Tectonic-like_complex_comp"/>
</dbReference>